<dbReference type="AlphaFoldDB" id="A0A8C5NK10"/>
<name>A0A8C5NK10_JUNHY</name>
<proteinExistence type="predicted"/>
<evidence type="ECO:0000256" key="1">
    <source>
        <dbReference type="SAM" id="SignalP"/>
    </source>
</evidence>
<dbReference type="PANTHER" id="PTHR19328">
    <property type="entry name" value="HEDGEHOG-INTERACTING PROTEIN"/>
    <property type="match status" value="1"/>
</dbReference>
<protein>
    <submittedName>
        <fullName evidence="2">HHIP like 2</fullName>
    </submittedName>
</protein>
<evidence type="ECO:0000313" key="3">
    <source>
        <dbReference type="Proteomes" id="UP000694408"/>
    </source>
</evidence>
<keyword evidence="3" id="KW-1185">Reference proteome</keyword>
<accession>A0A8C5NK10</accession>
<reference evidence="2" key="1">
    <citation type="submission" date="2025-08" db="UniProtKB">
        <authorList>
            <consortium name="Ensembl"/>
        </authorList>
    </citation>
    <scope>IDENTIFICATION</scope>
</reference>
<feature type="signal peptide" evidence="1">
    <location>
        <begin position="1"/>
        <end position="17"/>
    </location>
</feature>
<sequence>MGRCVCLLFCLMGTLLGHPQCLYYGPPFQPPLPLEFCSMYENFGCCDQERDNSIAAKYWDITDYMDQQQTYCLPDCSPYAAHLYDAENPRTPLRSLPGLCIDYCYSAIHLLTGDKHIQECCKMNGTHFCHLLQLHDEDYCFPQVLQNLFLSCSLGLLLELCPAGCVQLCLAEVASSLRHPVLIAHAADRTHHAFTAEQLGLIRAWLPNGSWLEEPFLDIQSLLLAAPWLADKRGFHPKQKDKGEKIRINKLKVLASDANKIDPSSERQGEKGKFCVFRWLSCCSFSFSAFRSTLLGKVLRIDVDGRNPDGKPYHIPPDNPFMSDPKACPGVYAYGVSNMVLCNGQRGPYHKKRKREDILWGWNDGWRAKEGFECFNTKLCHNSSMDDTLPILSYGCSVDKSVTGGFVYRGCESPNLNVLYIFGDFLDKKTNKWKKQDISVGSTTSCAFPGMISSYSKFIISFAEDEAGGNRAGHTFNGNCTVCSLCMENVGNSVVPEGCLESRQCREVCGWSVAQGGLLPCEAVADQVDEKFRKPNLM</sequence>
<dbReference type="InterPro" id="IPR011042">
    <property type="entry name" value="6-blade_b-propeller_TolB-like"/>
</dbReference>
<dbReference type="Ensembl" id="ENSJHYT00000006057.1">
    <property type="protein sequence ID" value="ENSJHYP00000004933.1"/>
    <property type="gene ID" value="ENSJHYG00000004034.1"/>
</dbReference>
<reference evidence="2" key="2">
    <citation type="submission" date="2025-09" db="UniProtKB">
        <authorList>
            <consortium name="Ensembl"/>
        </authorList>
    </citation>
    <scope>IDENTIFICATION</scope>
</reference>
<dbReference type="PANTHER" id="PTHR19328:SF54">
    <property type="entry name" value="HHIP-LIKE PROTEIN 2"/>
    <property type="match status" value="1"/>
</dbReference>
<evidence type="ECO:0000313" key="2">
    <source>
        <dbReference type="Ensembl" id="ENSJHYP00000004933.1"/>
    </source>
</evidence>
<dbReference type="Proteomes" id="UP000694408">
    <property type="component" value="Unplaced"/>
</dbReference>
<keyword evidence="1" id="KW-0732">Signal</keyword>
<dbReference type="Gene3D" id="2.120.10.30">
    <property type="entry name" value="TolB, C-terminal domain"/>
    <property type="match status" value="1"/>
</dbReference>
<feature type="chain" id="PRO_5034158972" evidence="1">
    <location>
        <begin position="18"/>
        <end position="538"/>
    </location>
</feature>
<organism evidence="2 3">
    <name type="scientific">Junco hyemalis</name>
    <name type="common">Dark-eyed junco</name>
    <dbReference type="NCBI Taxonomy" id="40217"/>
    <lineage>
        <taxon>Eukaryota</taxon>
        <taxon>Metazoa</taxon>
        <taxon>Chordata</taxon>
        <taxon>Craniata</taxon>
        <taxon>Vertebrata</taxon>
        <taxon>Euteleostomi</taxon>
        <taxon>Archelosauria</taxon>
        <taxon>Archosauria</taxon>
        <taxon>Dinosauria</taxon>
        <taxon>Saurischia</taxon>
        <taxon>Theropoda</taxon>
        <taxon>Coelurosauria</taxon>
        <taxon>Aves</taxon>
        <taxon>Neognathae</taxon>
        <taxon>Neoaves</taxon>
        <taxon>Telluraves</taxon>
        <taxon>Australaves</taxon>
        <taxon>Passeriformes</taxon>
        <taxon>Passerellidae</taxon>
        <taxon>Junco</taxon>
    </lineage>
</organism>